<dbReference type="GO" id="GO:0046556">
    <property type="term" value="F:alpha-L-arabinofuranosidase activity"/>
    <property type="evidence" value="ECO:0007669"/>
    <property type="project" value="InterPro"/>
</dbReference>
<dbReference type="PANTHER" id="PTHR39447:SF2">
    <property type="entry name" value="ALPHA-L-ARABINOFURANOSIDASE B"/>
    <property type="match status" value="1"/>
</dbReference>
<proteinExistence type="predicted"/>
<feature type="disulfide bond" evidence="2">
    <location>
        <begin position="172"/>
        <end position="173"/>
    </location>
</feature>
<feature type="active site" description="Nucleophile" evidence="1">
    <location>
        <position position="219"/>
    </location>
</feature>
<dbReference type="SUPFAM" id="SSF49899">
    <property type="entry name" value="Concanavalin A-like lectins/glucanases"/>
    <property type="match status" value="1"/>
</dbReference>
<dbReference type="GO" id="GO:0031221">
    <property type="term" value="P:arabinan metabolic process"/>
    <property type="evidence" value="ECO:0007669"/>
    <property type="project" value="InterPro"/>
</dbReference>
<name>A0AB34IRQ4_PRYPA</name>
<protein>
    <recommendedName>
        <fullName evidence="3">Alpha-L-arabinofuranosidase B catalytic domain-containing protein</fullName>
    </recommendedName>
</protein>
<dbReference type="PANTHER" id="PTHR39447">
    <property type="entry name" value="ALPHA-L-ARABINOFURANOSIDASE B"/>
    <property type="match status" value="1"/>
</dbReference>
<keyword evidence="2" id="KW-1015">Disulfide bond</keyword>
<evidence type="ECO:0000313" key="4">
    <source>
        <dbReference type="EMBL" id="KAL1505101.1"/>
    </source>
</evidence>
<evidence type="ECO:0000259" key="3">
    <source>
        <dbReference type="Pfam" id="PF09206"/>
    </source>
</evidence>
<evidence type="ECO:0000313" key="5">
    <source>
        <dbReference type="Proteomes" id="UP001515480"/>
    </source>
</evidence>
<gene>
    <name evidence="4" type="ORF">AB1Y20_008860</name>
</gene>
<dbReference type="InterPro" id="IPR013320">
    <property type="entry name" value="ConA-like_dom_sf"/>
</dbReference>
<feature type="disulfide bond" evidence="2">
    <location>
        <begin position="21"/>
        <end position="31"/>
    </location>
</feature>
<keyword evidence="5" id="KW-1185">Reference proteome</keyword>
<dbReference type="InterPro" id="IPR038964">
    <property type="entry name" value="ABFB"/>
</dbReference>
<accession>A0AB34IRQ4</accession>
<feature type="disulfide bond" evidence="2">
    <location>
        <begin position="81"/>
        <end position="86"/>
    </location>
</feature>
<sequence length="341" mass="35560">MLPPLPLLCAFAAKPLAERPCDLFGAAGTPCVAAHSTVRALYASYTGALYQLRRESDGALRDIGVLAAGGVADAAAQEAFCQAQPCVIARIYDQSPSRNHLGVAAGGGARPSADRPANASAERLYVDGHAVYSAYFEGGMGYRNDTTTNIAKGDEAQCIYMVTSGRHFNNGCCFDYGNAETDNLDEGAGTMEALYFGNATGGLNHGGKGPGPWIMADMENALWGANVVKSNEEPIFHEFVTAMIKGDSGPAPGHWAIKGGNAQAGGLKVYWDGERAPGYAPMKKQGAIILGIGGDNSNWATGTFYEGAMVKGYTSDAVDDAVQANIVSAGYMSASSKKSRS</sequence>
<dbReference type="GO" id="GO:0045490">
    <property type="term" value="P:pectin catabolic process"/>
    <property type="evidence" value="ECO:0007669"/>
    <property type="project" value="TreeGrafter"/>
</dbReference>
<comment type="caution">
    <text evidence="4">The sequence shown here is derived from an EMBL/GenBank/DDBJ whole genome shotgun (WGS) entry which is preliminary data.</text>
</comment>
<dbReference type="AlphaFoldDB" id="A0AB34IRQ4"/>
<feature type="domain" description="Alpha-L-arabinofuranosidase B catalytic" evidence="3">
    <location>
        <begin position="20"/>
        <end position="331"/>
    </location>
</feature>
<dbReference type="Proteomes" id="UP001515480">
    <property type="component" value="Unassembled WGS sequence"/>
</dbReference>
<feature type="active site" description="Proton donor" evidence="1">
    <location>
        <position position="295"/>
    </location>
</feature>
<dbReference type="EMBL" id="JBGBPQ010000019">
    <property type="protein sequence ID" value="KAL1505101.1"/>
    <property type="molecule type" value="Genomic_DNA"/>
</dbReference>
<dbReference type="Gene3D" id="2.60.120.200">
    <property type="match status" value="1"/>
</dbReference>
<dbReference type="Pfam" id="PF09206">
    <property type="entry name" value="ArabFuran-catal"/>
    <property type="match status" value="1"/>
</dbReference>
<dbReference type="GO" id="GO:0019566">
    <property type="term" value="P:arabinose metabolic process"/>
    <property type="evidence" value="ECO:0007669"/>
    <property type="project" value="InterPro"/>
</dbReference>
<dbReference type="InterPro" id="IPR015289">
    <property type="entry name" value="A-L-arabinofuranosidase_B_cat"/>
</dbReference>
<evidence type="ECO:0000256" key="2">
    <source>
        <dbReference type="PIRSR" id="PIRSR638964-3"/>
    </source>
</evidence>
<evidence type="ECO:0000256" key="1">
    <source>
        <dbReference type="PIRSR" id="PIRSR638964-1"/>
    </source>
</evidence>
<reference evidence="4 5" key="1">
    <citation type="journal article" date="2024" name="Science">
        <title>Giant polyketide synthase enzymes in the biosynthesis of giant marine polyether toxins.</title>
        <authorList>
            <person name="Fallon T.R."/>
            <person name="Shende V.V."/>
            <person name="Wierzbicki I.H."/>
            <person name="Pendleton A.L."/>
            <person name="Watervoot N.F."/>
            <person name="Auber R.P."/>
            <person name="Gonzalez D.J."/>
            <person name="Wisecaver J.H."/>
            <person name="Moore B.S."/>
        </authorList>
    </citation>
    <scope>NUCLEOTIDE SEQUENCE [LARGE SCALE GENOMIC DNA]</scope>
    <source>
        <strain evidence="4 5">12B1</strain>
    </source>
</reference>
<organism evidence="4 5">
    <name type="scientific">Prymnesium parvum</name>
    <name type="common">Toxic golden alga</name>
    <dbReference type="NCBI Taxonomy" id="97485"/>
    <lineage>
        <taxon>Eukaryota</taxon>
        <taxon>Haptista</taxon>
        <taxon>Haptophyta</taxon>
        <taxon>Prymnesiophyceae</taxon>
        <taxon>Prymnesiales</taxon>
        <taxon>Prymnesiaceae</taxon>
        <taxon>Prymnesium</taxon>
    </lineage>
</organism>